<comment type="caution">
    <text evidence="1">The sequence shown here is derived from an EMBL/GenBank/DDBJ whole genome shotgun (WGS) entry which is preliminary data.</text>
</comment>
<organism evidence="1 2">
    <name type="scientific">Circinella minor</name>
    <dbReference type="NCBI Taxonomy" id="1195481"/>
    <lineage>
        <taxon>Eukaryota</taxon>
        <taxon>Fungi</taxon>
        <taxon>Fungi incertae sedis</taxon>
        <taxon>Mucoromycota</taxon>
        <taxon>Mucoromycotina</taxon>
        <taxon>Mucoromycetes</taxon>
        <taxon>Mucorales</taxon>
        <taxon>Lichtheimiaceae</taxon>
        <taxon>Circinella</taxon>
    </lineage>
</organism>
<evidence type="ECO:0000313" key="2">
    <source>
        <dbReference type="Proteomes" id="UP000646827"/>
    </source>
</evidence>
<dbReference type="Proteomes" id="UP000646827">
    <property type="component" value="Unassembled WGS sequence"/>
</dbReference>
<gene>
    <name evidence="1" type="ORF">INT45_000955</name>
</gene>
<dbReference type="EMBL" id="JAEPRB010000225">
    <property type="protein sequence ID" value="KAG2218529.1"/>
    <property type="molecule type" value="Genomic_DNA"/>
</dbReference>
<reference evidence="1 2" key="1">
    <citation type="submission" date="2020-12" db="EMBL/GenBank/DDBJ databases">
        <title>Metabolic potential, ecology and presence of endohyphal bacteria is reflected in genomic diversity of Mucoromycotina.</title>
        <authorList>
            <person name="Muszewska A."/>
            <person name="Okrasinska A."/>
            <person name="Steczkiewicz K."/>
            <person name="Drgas O."/>
            <person name="Orlowska M."/>
            <person name="Perlinska-Lenart U."/>
            <person name="Aleksandrzak-Piekarczyk T."/>
            <person name="Szatraj K."/>
            <person name="Zielenkiewicz U."/>
            <person name="Pilsyk S."/>
            <person name="Malc E."/>
            <person name="Mieczkowski P."/>
            <person name="Kruszewska J.S."/>
            <person name="Biernat P."/>
            <person name="Pawlowska J."/>
        </authorList>
    </citation>
    <scope>NUCLEOTIDE SEQUENCE [LARGE SCALE GENOMIC DNA]</scope>
    <source>
        <strain evidence="1 2">CBS 142.35</strain>
    </source>
</reference>
<evidence type="ECO:0000313" key="1">
    <source>
        <dbReference type="EMBL" id="KAG2218529.1"/>
    </source>
</evidence>
<keyword evidence="2" id="KW-1185">Reference proteome</keyword>
<accession>A0A8H7VL21</accession>
<name>A0A8H7VL21_9FUNG</name>
<dbReference type="OrthoDB" id="2255941at2759"/>
<proteinExistence type="predicted"/>
<dbReference type="AlphaFoldDB" id="A0A8H7VL21"/>
<protein>
    <submittedName>
        <fullName evidence="1">Uncharacterized protein</fullName>
    </submittedName>
</protein>
<sequence>MGFRKVFHTSNILPESLLKRCYHHWKQSVQRIVSNHAVVPPGYDVDFIDLTEIMYNSMGSDAYGRAVQQIRDDFPNAKKCLKDELQAHPTRTTNGIEPFHRDLYRIVESKKPVIDTMYQIFVYLNSIELGFDHVKNGGRADDRRKKTSKPRETKKFVNDDRAPDTTKTLFDLGTEIVNI</sequence>